<feature type="binding site" evidence="18">
    <location>
        <position position="46"/>
    </location>
    <ligand>
        <name>a divalent metal cation</name>
        <dbReference type="ChEBI" id="CHEBI:60240"/>
    </ligand>
</feature>
<evidence type="ECO:0000313" key="20">
    <source>
        <dbReference type="EMBL" id="QIL50927.1"/>
    </source>
</evidence>
<keyword evidence="14" id="KW-1208">Phospholipid metabolism</keyword>
<keyword evidence="11" id="KW-0443">Lipid metabolism</keyword>
<evidence type="ECO:0000256" key="6">
    <source>
        <dbReference type="ARBA" id="ARBA00022692"/>
    </source>
</evidence>
<dbReference type="CDD" id="cd14265">
    <property type="entry name" value="UDPK_IM_like"/>
    <property type="match status" value="1"/>
</dbReference>
<dbReference type="InterPro" id="IPR000829">
    <property type="entry name" value="DAGK"/>
</dbReference>
<evidence type="ECO:0000256" key="7">
    <source>
        <dbReference type="ARBA" id="ARBA00022741"/>
    </source>
</evidence>
<feature type="active site" description="Proton acceptor" evidence="15">
    <location>
        <position position="87"/>
    </location>
</feature>
<evidence type="ECO:0000256" key="10">
    <source>
        <dbReference type="ARBA" id="ARBA00022989"/>
    </source>
</evidence>
<reference evidence="20 21" key="1">
    <citation type="submission" date="2020-03" db="EMBL/GenBank/DDBJ databases">
        <title>Weissella sp. nov., isolated from Cybister lewisianus.</title>
        <authorList>
            <person name="Hyun D.-W."/>
            <person name="Bae J.-W."/>
        </authorList>
    </citation>
    <scope>NUCLEOTIDE SEQUENCE [LARGE SCALE GENOMIC DNA]</scope>
    <source>
        <strain evidence="20 21">HDW19</strain>
    </source>
</reference>
<dbReference type="EMBL" id="CP049888">
    <property type="protein sequence ID" value="QIL50927.1"/>
    <property type="molecule type" value="Genomic_DNA"/>
</dbReference>
<dbReference type="GO" id="GO:0008654">
    <property type="term" value="P:phospholipid biosynthetic process"/>
    <property type="evidence" value="ECO:0007669"/>
    <property type="project" value="UniProtKB-KW"/>
</dbReference>
<dbReference type="InterPro" id="IPR033717">
    <property type="entry name" value="UDPK"/>
</dbReference>
<keyword evidence="10 19" id="KW-1133">Transmembrane helix</keyword>
<protein>
    <submittedName>
        <fullName evidence="20">Diacylglycerol kinase family protein</fullName>
    </submittedName>
</protein>
<keyword evidence="9 17" id="KW-0067">ATP-binding</keyword>
<keyword evidence="13" id="KW-0594">Phospholipid biosynthesis</keyword>
<sequence>MTLDSNDNKKIKPMMPLDEQQVVKNSHFLQSFGHAVEGIGQLLVRERNMRFHFFASVIVIYLGFHLHIGRQDWLWTAMAIFAVVMSEFVNTMIETMVDLIVGYEYHPLAKIAKDVAAGAVVFAVVFAMAVGTIVFYPYVVPIIERLLNLKF</sequence>
<feature type="binding site" evidence="18">
    <location>
        <position position="94"/>
    </location>
    <ligand>
        <name>a divalent metal cation</name>
        <dbReference type="ChEBI" id="CHEBI:60240"/>
    </ligand>
</feature>
<dbReference type="Pfam" id="PF01219">
    <property type="entry name" value="DAGK_prokar"/>
    <property type="match status" value="1"/>
</dbReference>
<feature type="transmembrane region" description="Helical" evidence="19">
    <location>
        <begin position="115"/>
        <end position="139"/>
    </location>
</feature>
<evidence type="ECO:0000256" key="18">
    <source>
        <dbReference type="PIRSR" id="PIRSR600829-4"/>
    </source>
</evidence>
<dbReference type="AlphaFoldDB" id="A0A6G8B111"/>
<feature type="transmembrane region" description="Helical" evidence="19">
    <location>
        <begin position="74"/>
        <end position="103"/>
    </location>
</feature>
<evidence type="ECO:0000256" key="4">
    <source>
        <dbReference type="ARBA" id="ARBA00022516"/>
    </source>
</evidence>
<keyword evidence="21" id="KW-1185">Reference proteome</keyword>
<dbReference type="KEGG" id="wco:G7084_06110"/>
<evidence type="ECO:0000256" key="15">
    <source>
        <dbReference type="PIRSR" id="PIRSR600829-1"/>
    </source>
</evidence>
<comment type="cofactor">
    <cofactor evidence="18">
        <name>Mg(2+)</name>
        <dbReference type="ChEBI" id="CHEBI:18420"/>
    </cofactor>
    <text evidence="18">Mn(2+), Zn(2+), Cd(2+) and Co(2+) support activity to lesser extents.</text>
</comment>
<keyword evidence="3" id="KW-1003">Cell membrane</keyword>
<keyword evidence="6 19" id="KW-0812">Transmembrane</keyword>
<keyword evidence="7 17" id="KW-0547">Nucleotide-binding</keyword>
<feature type="binding site" evidence="16">
    <location>
        <position position="87"/>
    </location>
    <ligand>
        <name>substrate</name>
    </ligand>
</feature>
<feature type="transmembrane region" description="Helical" evidence="19">
    <location>
        <begin position="51"/>
        <end position="68"/>
    </location>
</feature>
<feature type="binding site" evidence="17">
    <location>
        <position position="46"/>
    </location>
    <ligand>
        <name>ATP</name>
        <dbReference type="ChEBI" id="CHEBI:30616"/>
    </ligand>
</feature>
<feature type="binding site" evidence="17">
    <location>
        <begin position="104"/>
        <end position="106"/>
    </location>
    <ligand>
        <name>ATP</name>
        <dbReference type="ChEBI" id="CHEBI:30616"/>
    </ligand>
</feature>
<evidence type="ECO:0000256" key="17">
    <source>
        <dbReference type="PIRSR" id="PIRSR600829-3"/>
    </source>
</evidence>
<accession>A0A6G8B111</accession>
<feature type="binding site" evidence="17">
    <location>
        <position position="94"/>
    </location>
    <ligand>
        <name>ATP</name>
        <dbReference type="ChEBI" id="CHEBI:30616"/>
    </ligand>
</feature>
<evidence type="ECO:0000256" key="5">
    <source>
        <dbReference type="ARBA" id="ARBA00022679"/>
    </source>
</evidence>
<dbReference type="GO" id="GO:0046872">
    <property type="term" value="F:metal ion binding"/>
    <property type="evidence" value="ECO:0007669"/>
    <property type="project" value="UniProtKB-KW"/>
</dbReference>
<evidence type="ECO:0000256" key="16">
    <source>
        <dbReference type="PIRSR" id="PIRSR600829-2"/>
    </source>
</evidence>
<dbReference type="GO" id="GO:0016301">
    <property type="term" value="F:kinase activity"/>
    <property type="evidence" value="ECO:0007669"/>
    <property type="project" value="UniProtKB-KW"/>
</dbReference>
<proteinExistence type="inferred from homology"/>
<keyword evidence="5" id="KW-0808">Transferase</keyword>
<gene>
    <name evidence="20" type="ORF">G7084_06110</name>
</gene>
<comment type="similarity">
    <text evidence="2">Belongs to the bacterial diacylglycerol kinase family.</text>
</comment>
<keyword evidence="8 20" id="KW-0418">Kinase</keyword>
<evidence type="ECO:0000256" key="12">
    <source>
        <dbReference type="ARBA" id="ARBA00023136"/>
    </source>
</evidence>
<evidence type="ECO:0000256" key="9">
    <source>
        <dbReference type="ARBA" id="ARBA00022840"/>
    </source>
</evidence>
<feature type="binding site" evidence="17">
    <location>
        <begin position="113"/>
        <end position="114"/>
    </location>
    <ligand>
        <name>ATP</name>
        <dbReference type="ChEBI" id="CHEBI:30616"/>
    </ligand>
</feature>
<evidence type="ECO:0000256" key="1">
    <source>
        <dbReference type="ARBA" id="ARBA00004651"/>
    </source>
</evidence>
<organism evidence="20 21">
    <name type="scientific">Weissella coleopterorum</name>
    <dbReference type="NCBI Taxonomy" id="2714949"/>
    <lineage>
        <taxon>Bacteria</taxon>
        <taxon>Bacillati</taxon>
        <taxon>Bacillota</taxon>
        <taxon>Bacilli</taxon>
        <taxon>Lactobacillales</taxon>
        <taxon>Lactobacillaceae</taxon>
        <taxon>Weissella</taxon>
    </lineage>
</organism>
<dbReference type="RefSeq" id="WP_166011006.1">
    <property type="nucleotide sequence ID" value="NZ_CP049888.1"/>
</dbReference>
<keyword evidence="4" id="KW-0444">Lipid biosynthesis</keyword>
<name>A0A6G8B111_9LACO</name>
<comment type="subcellular location">
    <subcellularLocation>
        <location evidence="1">Cell membrane</location>
        <topology evidence="1">Multi-pass membrane protein</topology>
    </subcellularLocation>
</comment>
<keyword evidence="12 19" id="KW-0472">Membrane</keyword>
<evidence type="ECO:0000256" key="3">
    <source>
        <dbReference type="ARBA" id="ARBA00022475"/>
    </source>
</evidence>
<keyword evidence="18" id="KW-0460">Magnesium</keyword>
<evidence type="ECO:0000256" key="11">
    <source>
        <dbReference type="ARBA" id="ARBA00023098"/>
    </source>
</evidence>
<keyword evidence="18" id="KW-0479">Metal-binding</keyword>
<evidence type="ECO:0000313" key="21">
    <source>
        <dbReference type="Proteomes" id="UP000500741"/>
    </source>
</evidence>
<dbReference type="Gene3D" id="1.10.287.3610">
    <property type="match status" value="1"/>
</dbReference>
<dbReference type="PANTHER" id="PTHR34299">
    <property type="entry name" value="DIACYLGLYCEROL KINASE"/>
    <property type="match status" value="1"/>
</dbReference>
<evidence type="ECO:0000256" key="14">
    <source>
        <dbReference type="ARBA" id="ARBA00023264"/>
    </source>
</evidence>
<evidence type="ECO:0000256" key="8">
    <source>
        <dbReference type="ARBA" id="ARBA00022777"/>
    </source>
</evidence>
<evidence type="ECO:0000256" key="2">
    <source>
        <dbReference type="ARBA" id="ARBA00005967"/>
    </source>
</evidence>
<dbReference type="Proteomes" id="UP000500741">
    <property type="component" value="Chromosome"/>
</dbReference>
<dbReference type="InterPro" id="IPR036945">
    <property type="entry name" value="DAGK_sf"/>
</dbReference>
<evidence type="ECO:0000256" key="13">
    <source>
        <dbReference type="ARBA" id="ARBA00023209"/>
    </source>
</evidence>
<dbReference type="PANTHER" id="PTHR34299:SF1">
    <property type="entry name" value="DIACYLGLYCEROL KINASE"/>
    <property type="match status" value="1"/>
</dbReference>
<evidence type="ECO:0000256" key="19">
    <source>
        <dbReference type="SAM" id="Phobius"/>
    </source>
</evidence>
<dbReference type="GO" id="GO:0005886">
    <property type="term" value="C:plasma membrane"/>
    <property type="evidence" value="ECO:0007669"/>
    <property type="project" value="UniProtKB-SubCell"/>
</dbReference>
<dbReference type="GO" id="GO:0005524">
    <property type="term" value="F:ATP binding"/>
    <property type="evidence" value="ECO:0007669"/>
    <property type="project" value="UniProtKB-KW"/>
</dbReference>